<organism evidence="7 8">
    <name type="scientific">Artemia franciscana</name>
    <name type="common">Brine shrimp</name>
    <name type="synonym">Artemia sanfranciscana</name>
    <dbReference type="NCBI Taxonomy" id="6661"/>
    <lineage>
        <taxon>Eukaryota</taxon>
        <taxon>Metazoa</taxon>
        <taxon>Ecdysozoa</taxon>
        <taxon>Arthropoda</taxon>
        <taxon>Crustacea</taxon>
        <taxon>Branchiopoda</taxon>
        <taxon>Anostraca</taxon>
        <taxon>Artemiidae</taxon>
        <taxon>Artemia</taxon>
    </lineage>
</organism>
<dbReference type="GO" id="GO:0008270">
    <property type="term" value="F:zinc ion binding"/>
    <property type="evidence" value="ECO:0007669"/>
    <property type="project" value="UniProtKB-KW"/>
</dbReference>
<keyword evidence="2" id="KW-0227">DNA damage</keyword>
<evidence type="ECO:0000256" key="3">
    <source>
        <dbReference type="ARBA" id="ARBA00022771"/>
    </source>
</evidence>
<evidence type="ECO:0000313" key="7">
    <source>
        <dbReference type="EMBL" id="KAK2727451.1"/>
    </source>
</evidence>
<evidence type="ECO:0000256" key="4">
    <source>
        <dbReference type="ARBA" id="ARBA00022833"/>
    </source>
</evidence>
<name>A0AA88LKT3_ARTSF</name>
<protein>
    <recommendedName>
        <fullName evidence="6">UBZ4-type domain-containing protein</fullName>
    </recommendedName>
</protein>
<evidence type="ECO:0000256" key="1">
    <source>
        <dbReference type="ARBA" id="ARBA00022723"/>
    </source>
</evidence>
<evidence type="ECO:0000256" key="5">
    <source>
        <dbReference type="ARBA" id="ARBA00023204"/>
    </source>
</evidence>
<evidence type="ECO:0000313" key="8">
    <source>
        <dbReference type="Proteomes" id="UP001187531"/>
    </source>
</evidence>
<reference evidence="7" key="1">
    <citation type="submission" date="2023-07" db="EMBL/GenBank/DDBJ databases">
        <title>Chromosome-level genome assembly of Artemia franciscana.</title>
        <authorList>
            <person name="Jo E."/>
        </authorList>
    </citation>
    <scope>NUCLEOTIDE SEQUENCE</scope>
    <source>
        <tissue evidence="7">Whole body</tissue>
    </source>
</reference>
<accession>A0AA88LKT3</accession>
<evidence type="ECO:0000259" key="6">
    <source>
        <dbReference type="SMART" id="SM00734"/>
    </source>
</evidence>
<keyword evidence="8" id="KW-1185">Reference proteome</keyword>
<keyword evidence="3" id="KW-0863">Zinc-finger</keyword>
<dbReference type="EMBL" id="JAVRJZ010000001">
    <property type="protein sequence ID" value="KAK2727451.1"/>
    <property type="molecule type" value="Genomic_DNA"/>
</dbReference>
<proteinExistence type="predicted"/>
<comment type="caution">
    <text evidence="7">The sequence shown here is derived from an EMBL/GenBank/DDBJ whole genome shotgun (WGS) entry which is preliminary data.</text>
</comment>
<dbReference type="GO" id="GO:0006281">
    <property type="term" value="P:DNA repair"/>
    <property type="evidence" value="ECO:0007669"/>
    <property type="project" value="UniProtKB-KW"/>
</dbReference>
<dbReference type="AlphaFoldDB" id="A0AA88LKT3"/>
<sequence>MDANQKKTPNGQGHVLVTMGTDFKRKSSFSDLEISIENDNKLKVKNENGHLVKFNNSKQGGASEIKRQRKIYFLASESDDENEVTGLGKQISIQTNTVICESKVSCPVCNQSVLVNAINARLDLCIKEDEKDEIEITGDFADDTEELWDVVGLSDENETFYSCPVCAEQILARNMNTHLKSCAT</sequence>
<dbReference type="InterPro" id="IPR006642">
    <property type="entry name" value="Rad18_UBZ4"/>
</dbReference>
<evidence type="ECO:0000256" key="2">
    <source>
        <dbReference type="ARBA" id="ARBA00022763"/>
    </source>
</evidence>
<dbReference type="Proteomes" id="UP001187531">
    <property type="component" value="Unassembled WGS sequence"/>
</dbReference>
<keyword evidence="5" id="KW-0234">DNA repair</keyword>
<dbReference type="GO" id="GO:0003677">
    <property type="term" value="F:DNA binding"/>
    <property type="evidence" value="ECO:0007669"/>
    <property type="project" value="InterPro"/>
</dbReference>
<keyword evidence="4" id="KW-0862">Zinc</keyword>
<feature type="domain" description="UBZ4-type" evidence="6">
    <location>
        <begin position="103"/>
        <end position="126"/>
    </location>
</feature>
<dbReference type="SMART" id="SM00734">
    <property type="entry name" value="ZnF_Rad18"/>
    <property type="match status" value="2"/>
</dbReference>
<feature type="domain" description="UBZ4-type" evidence="6">
    <location>
        <begin position="160"/>
        <end position="183"/>
    </location>
</feature>
<gene>
    <name evidence="7" type="ORF">QYM36_008068</name>
</gene>
<keyword evidence="1" id="KW-0479">Metal-binding</keyword>